<keyword evidence="1" id="KW-0812">Transmembrane</keyword>
<keyword evidence="1" id="KW-0472">Membrane</keyword>
<feature type="transmembrane region" description="Helical" evidence="1">
    <location>
        <begin position="65"/>
        <end position="85"/>
    </location>
</feature>
<evidence type="ECO:0000313" key="2">
    <source>
        <dbReference type="EMBL" id="GAA4341183.1"/>
    </source>
</evidence>
<keyword evidence="1" id="KW-1133">Transmembrane helix</keyword>
<protein>
    <submittedName>
        <fullName evidence="2">Uncharacterized protein</fullName>
    </submittedName>
</protein>
<accession>A0ABP8HN18</accession>
<dbReference type="EMBL" id="BAABET010000025">
    <property type="protein sequence ID" value="GAA4341183.1"/>
    <property type="molecule type" value="Genomic_DNA"/>
</dbReference>
<gene>
    <name evidence="2" type="ORF">GCM10023086_77300</name>
</gene>
<sequence length="86" mass="9493">MMPWHIVLLPTRRWLHCPSARIILERWEGGGDTQDVKVDVTDAMVEAQGSNSAELGRRARTYRMAVLLLLAQVLVLAAAVAQPSAN</sequence>
<evidence type="ECO:0000313" key="3">
    <source>
        <dbReference type="Proteomes" id="UP001501115"/>
    </source>
</evidence>
<proteinExistence type="predicted"/>
<comment type="caution">
    <text evidence="2">The sequence shown here is derived from an EMBL/GenBank/DDBJ whole genome shotgun (WGS) entry which is preliminary data.</text>
</comment>
<evidence type="ECO:0000256" key="1">
    <source>
        <dbReference type="SAM" id="Phobius"/>
    </source>
</evidence>
<name>A0ABP8HN18_9ACTN</name>
<dbReference type="Proteomes" id="UP001501115">
    <property type="component" value="Unassembled WGS sequence"/>
</dbReference>
<keyword evidence="3" id="KW-1185">Reference proteome</keyword>
<reference evidence="3" key="1">
    <citation type="journal article" date="2019" name="Int. J. Syst. Evol. Microbiol.">
        <title>The Global Catalogue of Microorganisms (GCM) 10K type strain sequencing project: providing services to taxonomists for standard genome sequencing and annotation.</title>
        <authorList>
            <consortium name="The Broad Institute Genomics Platform"/>
            <consortium name="The Broad Institute Genome Sequencing Center for Infectious Disease"/>
            <person name="Wu L."/>
            <person name="Ma J."/>
        </authorList>
    </citation>
    <scope>NUCLEOTIDE SEQUENCE [LARGE SCALE GENOMIC DNA]</scope>
    <source>
        <strain evidence="3">JCM 31290</strain>
    </source>
</reference>
<organism evidence="2 3">
    <name type="scientific">Streptomyces venetus</name>
    <dbReference type="NCBI Taxonomy" id="1701086"/>
    <lineage>
        <taxon>Bacteria</taxon>
        <taxon>Bacillati</taxon>
        <taxon>Actinomycetota</taxon>
        <taxon>Actinomycetes</taxon>
        <taxon>Kitasatosporales</taxon>
        <taxon>Streptomycetaceae</taxon>
        <taxon>Streptomyces</taxon>
    </lineage>
</organism>